<dbReference type="GO" id="GO:0004252">
    <property type="term" value="F:serine-type endopeptidase activity"/>
    <property type="evidence" value="ECO:0007669"/>
    <property type="project" value="InterPro"/>
</dbReference>
<dbReference type="OrthoDB" id="151889at2"/>
<keyword evidence="4" id="KW-1185">Reference proteome</keyword>
<dbReference type="GO" id="GO:0005975">
    <property type="term" value="P:carbohydrate metabolic process"/>
    <property type="evidence" value="ECO:0007669"/>
    <property type="project" value="UniProtKB-ARBA"/>
</dbReference>
<dbReference type="InterPro" id="IPR015919">
    <property type="entry name" value="Cadherin-like_sf"/>
</dbReference>
<dbReference type="PROSITE" id="PS51318">
    <property type="entry name" value="TAT"/>
    <property type="match status" value="1"/>
</dbReference>
<dbReference type="PANTHER" id="PTHR14218:SF15">
    <property type="entry name" value="TRIPEPTIDYL-PEPTIDASE 1"/>
    <property type="match status" value="1"/>
</dbReference>
<dbReference type="Gene3D" id="2.60.120.260">
    <property type="entry name" value="Galactose-binding domain-like"/>
    <property type="match status" value="1"/>
</dbReference>
<proteinExistence type="predicted"/>
<name>A0A428WWE2_AMYBA</name>
<dbReference type="SUPFAM" id="SSF52743">
    <property type="entry name" value="Subtilisin-like"/>
    <property type="match status" value="1"/>
</dbReference>
<dbReference type="InterPro" id="IPR036852">
    <property type="entry name" value="Peptidase_S8/S53_dom_sf"/>
</dbReference>
<dbReference type="GO" id="GO:0016020">
    <property type="term" value="C:membrane"/>
    <property type="evidence" value="ECO:0007669"/>
    <property type="project" value="InterPro"/>
</dbReference>
<comment type="caution">
    <text evidence="3">The sequence shown here is derived from an EMBL/GenBank/DDBJ whole genome shotgun (WGS) entry which is preliminary data.</text>
</comment>
<dbReference type="CDD" id="cd00146">
    <property type="entry name" value="PKD"/>
    <property type="match status" value="1"/>
</dbReference>
<dbReference type="CDD" id="cd04056">
    <property type="entry name" value="Peptidases_S53"/>
    <property type="match status" value="1"/>
</dbReference>
<dbReference type="GO" id="GO:0006508">
    <property type="term" value="P:proteolysis"/>
    <property type="evidence" value="ECO:0007669"/>
    <property type="project" value="InterPro"/>
</dbReference>
<dbReference type="InterPro" id="IPR013783">
    <property type="entry name" value="Ig-like_fold"/>
</dbReference>
<dbReference type="GO" id="GO:0005509">
    <property type="term" value="F:calcium ion binding"/>
    <property type="evidence" value="ECO:0007669"/>
    <property type="project" value="InterPro"/>
</dbReference>
<evidence type="ECO:0000259" key="2">
    <source>
        <dbReference type="PROSITE" id="PS51695"/>
    </source>
</evidence>
<evidence type="ECO:0000313" key="3">
    <source>
        <dbReference type="EMBL" id="RSM47402.1"/>
    </source>
</evidence>
<organism evidence="3 4">
    <name type="scientific">Amycolatopsis balhimycina DSM 5908</name>
    <dbReference type="NCBI Taxonomy" id="1081091"/>
    <lineage>
        <taxon>Bacteria</taxon>
        <taxon>Bacillati</taxon>
        <taxon>Actinomycetota</taxon>
        <taxon>Actinomycetes</taxon>
        <taxon>Pseudonocardiales</taxon>
        <taxon>Pseudonocardiaceae</taxon>
        <taxon>Amycolatopsis</taxon>
    </lineage>
</organism>
<gene>
    <name evidence="3" type="ORF">DMA12_09275</name>
</gene>
<dbReference type="Proteomes" id="UP000286716">
    <property type="component" value="Unassembled WGS sequence"/>
</dbReference>
<reference evidence="3 4" key="1">
    <citation type="submission" date="2018-05" db="EMBL/GenBank/DDBJ databases">
        <title>Evolution of GPA BGCs.</title>
        <authorList>
            <person name="Waglechner N."/>
            <person name="Wright G.D."/>
        </authorList>
    </citation>
    <scope>NUCLEOTIDE SEQUENCE [LARGE SCALE GENOMIC DNA]</scope>
    <source>
        <strain evidence="3 4">DSM 5908</strain>
    </source>
</reference>
<accession>A0A428WWE2</accession>
<sequence>MRRSPRRVLATAAFAALALTAPALPAAAVPATAAALHPTARVCAQAVKPGMATCFAERQTDTMRAALTPNALPSGFGPSGLRSAYNLTASGSASATVAIVDSNDDPNAEADLATYRSTYGLPACTTANGCFKKVNENGQASPLPAADSGWAGEISLDVDMVSAICPGCHILLVEANQASMADLGTAVNTAVSQGAKYVSNSYGGGEDGSETGYDSSYFRHPGVAITASTGDNGYGISYPASSQYVTAVGGTSLTQGGGTRGWTETAWSGAGSGCSTSVAKPSFQNVTTGCAKRANADVSAVADPQTGVAVYQTYGGSGWAVYGGTSASSPIIASVYALAGNPGASDTPAAYPYAHAGNLNDVTSGSNGSCSTAVQCKAGAGWDGPTGLGTPNGTAAFTAGTSTGGVTVANPGSQSGVAGTSASLQLSASGGSGGYTWTATGLPGGLSISTSGLISGTPATAGTYSVTATAKDSSGATGSTTFSWTVTSSGGSGCSGQKLANPGFESGATSWTASSGVITTASGSETPHSGTYLAYLDGYGSSHTDTLSQPVTIPAGCHASLSYYLHVDTAETTTTTQYDKLTVKAGSTTLATYSNLDKGTGYQQRTVDVSAFAGQTVTLTFTGIEDSSLQTSFCLDDTAVTLS</sequence>
<evidence type="ECO:0000256" key="1">
    <source>
        <dbReference type="SAM" id="SignalP"/>
    </source>
</evidence>
<feature type="domain" description="Peptidase S53" evidence="2">
    <location>
        <begin position="75"/>
        <end position="403"/>
    </location>
</feature>
<dbReference type="SUPFAM" id="SSF49313">
    <property type="entry name" value="Cadherin-like"/>
    <property type="match status" value="1"/>
</dbReference>
<dbReference type="PANTHER" id="PTHR14218">
    <property type="entry name" value="PROTEASE S8 TRIPEPTIDYL PEPTIDASE I CLN2"/>
    <property type="match status" value="1"/>
</dbReference>
<dbReference type="Gene3D" id="2.60.40.10">
    <property type="entry name" value="Immunoglobulins"/>
    <property type="match status" value="1"/>
</dbReference>
<dbReference type="InterPro" id="IPR050819">
    <property type="entry name" value="Tripeptidyl-peptidase_I"/>
</dbReference>
<dbReference type="InterPro" id="IPR030400">
    <property type="entry name" value="Sedolisin_dom"/>
</dbReference>
<feature type="signal peptide" evidence="1">
    <location>
        <begin position="1"/>
        <end position="23"/>
    </location>
</feature>
<dbReference type="RefSeq" id="WP_026468191.1">
    <property type="nucleotide sequence ID" value="NZ_QHHU01000010.1"/>
</dbReference>
<dbReference type="EMBL" id="QHHU01000010">
    <property type="protein sequence ID" value="RSM47402.1"/>
    <property type="molecule type" value="Genomic_DNA"/>
</dbReference>
<dbReference type="Gene3D" id="3.40.50.200">
    <property type="entry name" value="Peptidase S8/S53 domain"/>
    <property type="match status" value="1"/>
</dbReference>
<dbReference type="PROSITE" id="PS51695">
    <property type="entry name" value="SEDOLISIN"/>
    <property type="match status" value="1"/>
</dbReference>
<feature type="chain" id="PRO_5039509903" description="Peptidase S53 domain-containing protein" evidence="1">
    <location>
        <begin position="24"/>
        <end position="643"/>
    </location>
</feature>
<dbReference type="GO" id="GO:0008240">
    <property type="term" value="F:tripeptidyl-peptidase activity"/>
    <property type="evidence" value="ECO:0007669"/>
    <property type="project" value="TreeGrafter"/>
</dbReference>
<dbReference type="Pfam" id="PF05345">
    <property type="entry name" value="He_PIG"/>
    <property type="match status" value="1"/>
</dbReference>
<keyword evidence="1" id="KW-0732">Signal</keyword>
<dbReference type="AlphaFoldDB" id="A0A428WWE2"/>
<evidence type="ECO:0000313" key="4">
    <source>
        <dbReference type="Proteomes" id="UP000286716"/>
    </source>
</evidence>
<protein>
    <recommendedName>
        <fullName evidence="2">Peptidase S53 domain-containing protein</fullName>
    </recommendedName>
</protein>
<dbReference type="InterPro" id="IPR006311">
    <property type="entry name" value="TAT_signal"/>
</dbReference>